<dbReference type="AlphaFoldDB" id="A0A1U9MDE8"/>
<dbReference type="GO" id="GO:0009229">
    <property type="term" value="P:thiamine diphosphate biosynthetic process"/>
    <property type="evidence" value="ECO:0007669"/>
    <property type="project" value="InterPro"/>
</dbReference>
<dbReference type="InterPro" id="IPR007371">
    <property type="entry name" value="TPK_catalytic"/>
</dbReference>
<keyword evidence="4" id="KW-0067">ATP-binding</keyword>
<evidence type="ECO:0000259" key="6">
    <source>
        <dbReference type="SMART" id="SM00983"/>
    </source>
</evidence>
<dbReference type="NCBIfam" id="TIGR01378">
    <property type="entry name" value="thi_PPkinase"/>
    <property type="match status" value="1"/>
</dbReference>
<evidence type="ECO:0000256" key="1">
    <source>
        <dbReference type="ARBA" id="ARBA00022679"/>
    </source>
</evidence>
<dbReference type="InterPro" id="IPR007373">
    <property type="entry name" value="Thiamin_PyroPKinase_B1-bd"/>
</dbReference>
<sequence length="209" mass="22922">MKSFTVLLDGDLYVTERLMKQIGHGHIIVADGAIRYVEMLHVKPELWVGDFDSTKADLKERYKDIEKKSFPVAKDKTDGELAIDFALERGAERIILCGALGGKRSDHAFFHFAHALAMKENGIDVLLTSGKEEGYALLPGAYSFDLPAGTIFSLIGFDDLDGLTIEGARWPLLKKNVPFGSSLTLSNEVNGRLNVTLSQGRAILLATLV</sequence>
<dbReference type="GO" id="GO:0006772">
    <property type="term" value="P:thiamine metabolic process"/>
    <property type="evidence" value="ECO:0007669"/>
    <property type="project" value="UniProtKB-UniRule"/>
</dbReference>
<name>A0A1U9MDE8_9HYPH</name>
<dbReference type="InterPro" id="IPR036759">
    <property type="entry name" value="TPK_catalytic_sf"/>
</dbReference>
<dbReference type="Gene3D" id="3.40.50.10240">
    <property type="entry name" value="Thiamin pyrophosphokinase, catalytic domain"/>
    <property type="match status" value="1"/>
</dbReference>
<dbReference type="EC" id="2.7.6.2" evidence="5"/>
<dbReference type="RefSeq" id="WP_078040154.1">
    <property type="nucleotide sequence ID" value="NZ_CP015820.1"/>
</dbReference>
<protein>
    <recommendedName>
        <fullName evidence="5">Thiamine diphosphokinase</fullName>
        <ecNumber evidence="5">2.7.6.2</ecNumber>
    </recommendedName>
</protein>
<dbReference type="InterPro" id="IPR006282">
    <property type="entry name" value="Thi_PPkinase"/>
</dbReference>
<dbReference type="GO" id="GO:0004788">
    <property type="term" value="F:thiamine diphosphokinase activity"/>
    <property type="evidence" value="ECO:0007669"/>
    <property type="project" value="UniProtKB-UniRule"/>
</dbReference>
<dbReference type="Proteomes" id="UP000189660">
    <property type="component" value="Chromosome"/>
</dbReference>
<dbReference type="GO" id="GO:0030975">
    <property type="term" value="F:thiamine binding"/>
    <property type="evidence" value="ECO:0007669"/>
    <property type="project" value="InterPro"/>
</dbReference>
<accession>A0A1U9MDE8</accession>
<reference evidence="7 8" key="1">
    <citation type="submission" date="2016-11" db="EMBL/GenBank/DDBJ databases">
        <title>Comparative genomics of Bartonella apis.</title>
        <authorList>
            <person name="Engel P."/>
        </authorList>
    </citation>
    <scope>NUCLEOTIDE SEQUENCE [LARGE SCALE GENOMIC DNA]</scope>
    <source>
        <strain evidence="7 8">BBC0178</strain>
    </source>
</reference>
<dbReference type="GO" id="GO:0005524">
    <property type="term" value="F:ATP binding"/>
    <property type="evidence" value="ECO:0007669"/>
    <property type="project" value="UniProtKB-KW"/>
</dbReference>
<dbReference type="PANTHER" id="PTHR41299">
    <property type="entry name" value="THIAMINE PYROPHOSPHOKINASE"/>
    <property type="match status" value="1"/>
</dbReference>
<dbReference type="KEGG" id="bapa:BBC0178_021340"/>
<evidence type="ECO:0000313" key="7">
    <source>
        <dbReference type="EMBL" id="AQT43562.1"/>
    </source>
</evidence>
<evidence type="ECO:0000256" key="3">
    <source>
        <dbReference type="ARBA" id="ARBA00022777"/>
    </source>
</evidence>
<keyword evidence="1 7" id="KW-0808">Transferase</keyword>
<evidence type="ECO:0000313" key="8">
    <source>
        <dbReference type="Proteomes" id="UP000189660"/>
    </source>
</evidence>
<dbReference type="CDD" id="cd07995">
    <property type="entry name" value="TPK"/>
    <property type="match status" value="1"/>
</dbReference>
<feature type="domain" description="Thiamin pyrophosphokinase thiamin-binding" evidence="6">
    <location>
        <begin position="140"/>
        <end position="203"/>
    </location>
</feature>
<dbReference type="InterPro" id="IPR053149">
    <property type="entry name" value="TPK"/>
</dbReference>
<dbReference type="EMBL" id="CP015820">
    <property type="protein sequence ID" value="AQT43562.1"/>
    <property type="molecule type" value="Genomic_DNA"/>
</dbReference>
<dbReference type="SUPFAM" id="SSF63999">
    <property type="entry name" value="Thiamin pyrophosphokinase, catalytic domain"/>
    <property type="match status" value="1"/>
</dbReference>
<dbReference type="GO" id="GO:0016301">
    <property type="term" value="F:kinase activity"/>
    <property type="evidence" value="ECO:0007669"/>
    <property type="project" value="UniProtKB-KW"/>
</dbReference>
<evidence type="ECO:0000256" key="2">
    <source>
        <dbReference type="ARBA" id="ARBA00022741"/>
    </source>
</evidence>
<proteinExistence type="predicted"/>
<dbReference type="PANTHER" id="PTHR41299:SF1">
    <property type="entry name" value="THIAMINE PYROPHOSPHOKINASE"/>
    <property type="match status" value="1"/>
</dbReference>
<evidence type="ECO:0000256" key="5">
    <source>
        <dbReference type="NCBIfam" id="TIGR01378"/>
    </source>
</evidence>
<keyword evidence="8" id="KW-1185">Reference proteome</keyword>
<keyword evidence="3" id="KW-0418">Kinase</keyword>
<keyword evidence="2" id="KW-0547">Nucleotide-binding</keyword>
<dbReference type="Pfam" id="PF04265">
    <property type="entry name" value="TPK_B1_binding"/>
    <property type="match status" value="1"/>
</dbReference>
<dbReference type="OrthoDB" id="9804377at2"/>
<dbReference type="Pfam" id="PF04263">
    <property type="entry name" value="TPK_catalytic"/>
    <property type="match status" value="1"/>
</dbReference>
<dbReference type="SMART" id="SM00983">
    <property type="entry name" value="TPK_B1_binding"/>
    <property type="match status" value="1"/>
</dbReference>
<organism evidence="7 8">
    <name type="scientific">Bartonella apihabitans</name>
    <dbReference type="NCBI Taxonomy" id="2750929"/>
    <lineage>
        <taxon>Bacteria</taxon>
        <taxon>Pseudomonadati</taxon>
        <taxon>Pseudomonadota</taxon>
        <taxon>Alphaproteobacteria</taxon>
        <taxon>Hyphomicrobiales</taxon>
        <taxon>Bartonellaceae</taxon>
        <taxon>Bartonella</taxon>
    </lineage>
</organism>
<evidence type="ECO:0000256" key="4">
    <source>
        <dbReference type="ARBA" id="ARBA00022840"/>
    </source>
</evidence>
<gene>
    <name evidence="7" type="ORF">BBC0178_021340</name>
</gene>